<dbReference type="CDD" id="cd08497">
    <property type="entry name" value="MbnE-like"/>
    <property type="match status" value="1"/>
</dbReference>
<dbReference type="Pfam" id="PF00496">
    <property type="entry name" value="SBP_bac_5"/>
    <property type="match status" value="1"/>
</dbReference>
<dbReference type="PANTHER" id="PTHR30290:SF64">
    <property type="entry name" value="ABC TRANSPORTER PERIPLASMIC BINDING PROTEIN"/>
    <property type="match status" value="1"/>
</dbReference>
<evidence type="ECO:0000256" key="4">
    <source>
        <dbReference type="SAM" id="MobiDB-lite"/>
    </source>
</evidence>
<dbReference type="RefSeq" id="WP_147163228.1">
    <property type="nucleotide sequence ID" value="NZ_BJZO01000028.1"/>
</dbReference>
<evidence type="ECO:0000313" key="7">
    <source>
        <dbReference type="EMBL" id="GEO81190.1"/>
    </source>
</evidence>
<dbReference type="InterPro" id="IPR030678">
    <property type="entry name" value="Peptide/Ni-bd"/>
</dbReference>
<keyword evidence="8" id="KW-1185">Reference proteome</keyword>
<dbReference type="GO" id="GO:0042884">
    <property type="term" value="P:microcin transport"/>
    <property type="evidence" value="ECO:0007669"/>
    <property type="project" value="TreeGrafter"/>
</dbReference>
<reference evidence="7 8" key="1">
    <citation type="submission" date="2019-07" db="EMBL/GenBank/DDBJ databases">
        <title>Whole genome shotgun sequence of Rhodospirillum oryzae NBRC 107573.</title>
        <authorList>
            <person name="Hosoyama A."/>
            <person name="Uohara A."/>
            <person name="Ohji S."/>
            <person name="Ichikawa N."/>
        </authorList>
    </citation>
    <scope>NUCLEOTIDE SEQUENCE [LARGE SCALE GENOMIC DNA]</scope>
    <source>
        <strain evidence="7 8">NBRC 107573</strain>
    </source>
</reference>
<feature type="region of interest" description="Disordered" evidence="4">
    <location>
        <begin position="19"/>
        <end position="46"/>
    </location>
</feature>
<dbReference type="SUPFAM" id="SSF53850">
    <property type="entry name" value="Periplasmic binding protein-like II"/>
    <property type="match status" value="1"/>
</dbReference>
<dbReference type="PANTHER" id="PTHR30290">
    <property type="entry name" value="PERIPLASMIC BINDING COMPONENT OF ABC TRANSPORTER"/>
    <property type="match status" value="1"/>
</dbReference>
<dbReference type="Gene3D" id="3.40.190.10">
    <property type="entry name" value="Periplasmic binding protein-like II"/>
    <property type="match status" value="1"/>
</dbReference>
<feature type="chain" id="PRO_5021883757" evidence="5">
    <location>
        <begin position="22"/>
        <end position="626"/>
    </location>
</feature>
<protein>
    <submittedName>
        <fullName evidence="7">ABC transporter substrate-binding protein</fullName>
    </submittedName>
</protein>
<dbReference type="Proteomes" id="UP000321567">
    <property type="component" value="Unassembled WGS sequence"/>
</dbReference>
<keyword evidence="3 5" id="KW-0732">Signal</keyword>
<dbReference type="InterPro" id="IPR000914">
    <property type="entry name" value="SBP_5_dom"/>
</dbReference>
<comment type="subcellular location">
    <subcellularLocation>
        <location evidence="1">Periplasm</location>
    </subcellularLocation>
</comment>
<dbReference type="AlphaFoldDB" id="A0A512H728"/>
<proteinExistence type="inferred from homology"/>
<dbReference type="Gene3D" id="3.10.105.10">
    <property type="entry name" value="Dipeptide-binding Protein, Domain 3"/>
    <property type="match status" value="1"/>
</dbReference>
<accession>A0A512H728</accession>
<organism evidence="7 8">
    <name type="scientific">Pararhodospirillum oryzae</name>
    <dbReference type="NCBI Taxonomy" id="478448"/>
    <lineage>
        <taxon>Bacteria</taxon>
        <taxon>Pseudomonadati</taxon>
        <taxon>Pseudomonadota</taxon>
        <taxon>Alphaproteobacteria</taxon>
        <taxon>Rhodospirillales</taxon>
        <taxon>Rhodospirillaceae</taxon>
        <taxon>Pararhodospirillum</taxon>
    </lineage>
</organism>
<dbReference type="InterPro" id="IPR039424">
    <property type="entry name" value="SBP_5"/>
</dbReference>
<evidence type="ECO:0000256" key="1">
    <source>
        <dbReference type="ARBA" id="ARBA00004418"/>
    </source>
</evidence>
<dbReference type="GO" id="GO:0015833">
    <property type="term" value="P:peptide transport"/>
    <property type="evidence" value="ECO:0007669"/>
    <property type="project" value="TreeGrafter"/>
</dbReference>
<evidence type="ECO:0000259" key="6">
    <source>
        <dbReference type="Pfam" id="PF00496"/>
    </source>
</evidence>
<dbReference type="GO" id="GO:0043190">
    <property type="term" value="C:ATP-binding cassette (ABC) transporter complex"/>
    <property type="evidence" value="ECO:0007669"/>
    <property type="project" value="InterPro"/>
</dbReference>
<gene>
    <name evidence="7" type="ORF">ROR02_13210</name>
</gene>
<dbReference type="PIRSF" id="PIRSF002741">
    <property type="entry name" value="MppA"/>
    <property type="match status" value="1"/>
</dbReference>
<feature type="signal peptide" evidence="5">
    <location>
        <begin position="1"/>
        <end position="21"/>
    </location>
</feature>
<evidence type="ECO:0000256" key="2">
    <source>
        <dbReference type="ARBA" id="ARBA00005695"/>
    </source>
</evidence>
<dbReference type="EMBL" id="BJZO01000028">
    <property type="protein sequence ID" value="GEO81190.1"/>
    <property type="molecule type" value="Genomic_DNA"/>
</dbReference>
<feature type="domain" description="Solute-binding protein family 5" evidence="6">
    <location>
        <begin position="123"/>
        <end position="525"/>
    </location>
</feature>
<sequence>MRLVASLLVAALALGPLGARATDPTPAPPSNASAGTAQDPGPHLTPVHGLAMHGAVKYPADFTHFDYVNPDAPKGGAIRLAAMGGFDTLNVFTIRGEAAAGLGLMVDTLTARAADEPFSHYGLIAQSMEMPEDRSWIIFNLRPEAVWSDGEPITADDVAFSLETLRTQGIPMYNMYYGDVERVEVLGPKRVRFVFKGTENRELPLIVGQMPILPKHYWEGRDFSAVTLDPPVISGPYRIASFEPGRSITYARRPDYWAKDLPVSRGFYNFDEIRHDYYRDATVMLEAFKAGAYDFRAENVARQWATGYDGPAVRDGRIIMERLPHHRVQGMQGFIFNLRRPLFADPRVREALGWAFDFEWTNQNLFYGEYTRTRSYFDNSELAATGLPDAAELAVLEPWRDQLPPRVFTEVYAPPVVDEAKGGLRANLAHALDLLRQAGWTVKDGALRNADGQPFEVEVLLAQPEFERLVLPFARTLERLGIRLSLRTVDTAQYINRVTHFDFDIMVGSWGQSSSPGNEQRDFWSQAAAHTPGSSNYSGIASPAIDGLIESIIAAPSRADLVTRVHALDRVLQWSFLVIPQWHQSSDRVAYWNLFGHPPTPDDGIQFNTWWVDPAKAAALTGRAGR</sequence>
<evidence type="ECO:0000256" key="3">
    <source>
        <dbReference type="ARBA" id="ARBA00022729"/>
    </source>
</evidence>
<comment type="similarity">
    <text evidence="2">Belongs to the bacterial solute-binding protein 5 family.</text>
</comment>
<comment type="caution">
    <text evidence="7">The sequence shown here is derived from an EMBL/GenBank/DDBJ whole genome shotgun (WGS) entry which is preliminary data.</text>
</comment>
<dbReference type="GO" id="GO:0030288">
    <property type="term" value="C:outer membrane-bounded periplasmic space"/>
    <property type="evidence" value="ECO:0007669"/>
    <property type="project" value="TreeGrafter"/>
</dbReference>
<evidence type="ECO:0000313" key="8">
    <source>
        <dbReference type="Proteomes" id="UP000321567"/>
    </source>
</evidence>
<evidence type="ECO:0000256" key="5">
    <source>
        <dbReference type="SAM" id="SignalP"/>
    </source>
</evidence>
<name>A0A512H728_9PROT</name>
<dbReference type="GO" id="GO:1904680">
    <property type="term" value="F:peptide transmembrane transporter activity"/>
    <property type="evidence" value="ECO:0007669"/>
    <property type="project" value="TreeGrafter"/>
</dbReference>
<dbReference type="OrthoDB" id="9803988at2"/>